<evidence type="ECO:0000259" key="2">
    <source>
        <dbReference type="Pfam" id="PF07786"/>
    </source>
</evidence>
<accession>A0A1I3XW34</accession>
<dbReference type="EMBL" id="FOSK01000003">
    <property type="protein sequence ID" value="SFK23755.1"/>
    <property type="molecule type" value="Genomic_DNA"/>
</dbReference>
<dbReference type="InterPro" id="IPR012429">
    <property type="entry name" value="HGSNAT_cat"/>
</dbReference>
<gene>
    <name evidence="3" type="ORF">SAMN04488518_103189</name>
</gene>
<feature type="transmembrane region" description="Helical" evidence="1">
    <location>
        <begin position="132"/>
        <end position="153"/>
    </location>
</feature>
<name>A0A1I3XW34_9HYPH</name>
<keyword evidence="1" id="KW-0472">Membrane</keyword>
<sequence>MQQKPLTGRLILADVARGLALLTMAIYHFSWDLSWFGVVDWDVSGSPGWRLFAQLIAGSFLFLVGFSLVLAHKSGIRWESFWRREIKVAVAALAVSVATYFIFQDQWVRFGILHSIVVSSLLALPFLRVHYVFALLCGAGVILLYHWLGDYVLPYRQFFWLGLNSLPEVSVDYVPLIPWFGPVLLGIGCGDILHRYDLLRLLRGSASPSVISRCFAWFGRHSLATYLLHQPILFGVVWAGVTAGVLSTNAGDVQVRSFQQSCVMACSQTVDAGVCEQACRCTSSEMMNRGVWEDLLTRPNDADVREIAQQVFQVCLRR</sequence>
<dbReference type="RefSeq" id="WP_093518189.1">
    <property type="nucleotide sequence ID" value="NZ_FOSK01000003.1"/>
</dbReference>
<protein>
    <submittedName>
        <fullName evidence="3">Uncharacterized membrane protein</fullName>
    </submittedName>
</protein>
<organism evidence="3 4">
    <name type="scientific">Pseudovibrio ascidiaceicola</name>
    <dbReference type="NCBI Taxonomy" id="285279"/>
    <lineage>
        <taxon>Bacteria</taxon>
        <taxon>Pseudomonadati</taxon>
        <taxon>Pseudomonadota</taxon>
        <taxon>Alphaproteobacteria</taxon>
        <taxon>Hyphomicrobiales</taxon>
        <taxon>Stappiaceae</taxon>
        <taxon>Pseudovibrio</taxon>
    </lineage>
</organism>
<dbReference type="Proteomes" id="UP000199598">
    <property type="component" value="Unassembled WGS sequence"/>
</dbReference>
<feature type="transmembrane region" description="Helical" evidence="1">
    <location>
        <begin position="84"/>
        <end position="103"/>
    </location>
</feature>
<evidence type="ECO:0000313" key="3">
    <source>
        <dbReference type="EMBL" id="SFK23755.1"/>
    </source>
</evidence>
<feature type="transmembrane region" description="Helical" evidence="1">
    <location>
        <begin position="51"/>
        <end position="72"/>
    </location>
</feature>
<keyword evidence="1" id="KW-0812">Transmembrane</keyword>
<feature type="transmembrane region" description="Helical" evidence="1">
    <location>
        <begin position="12"/>
        <end position="31"/>
    </location>
</feature>
<keyword evidence="4" id="KW-1185">Reference proteome</keyword>
<evidence type="ECO:0000313" key="4">
    <source>
        <dbReference type="Proteomes" id="UP000199598"/>
    </source>
</evidence>
<evidence type="ECO:0000256" key="1">
    <source>
        <dbReference type="SAM" id="Phobius"/>
    </source>
</evidence>
<keyword evidence="1" id="KW-1133">Transmembrane helix</keyword>
<proteinExistence type="predicted"/>
<reference evidence="3 4" key="1">
    <citation type="submission" date="2016-10" db="EMBL/GenBank/DDBJ databases">
        <authorList>
            <person name="Varghese N."/>
            <person name="Submissions S."/>
        </authorList>
    </citation>
    <scope>NUCLEOTIDE SEQUENCE [LARGE SCALE GENOMIC DNA]</scope>
    <source>
        <strain evidence="3 4">DSM 16392</strain>
    </source>
</reference>
<feature type="domain" description="Heparan-alpha-glucosaminide N-acetyltransferase catalytic" evidence="2">
    <location>
        <begin position="9"/>
        <end position="231"/>
    </location>
</feature>
<comment type="caution">
    <text evidence="3">The sequence shown here is derived from an EMBL/GenBank/DDBJ whole genome shotgun (WGS) entry which is preliminary data.</text>
</comment>
<dbReference type="Pfam" id="PF07786">
    <property type="entry name" value="HGSNAT_cat"/>
    <property type="match status" value="1"/>
</dbReference>